<dbReference type="GO" id="GO:0016020">
    <property type="term" value="C:membrane"/>
    <property type="evidence" value="ECO:0007669"/>
    <property type="project" value="GOC"/>
</dbReference>
<dbReference type="Gene3D" id="2.160.10.10">
    <property type="entry name" value="Hexapeptide repeat proteins"/>
    <property type="match status" value="1"/>
</dbReference>
<evidence type="ECO:0000256" key="7">
    <source>
        <dbReference type="HAMAP-Rule" id="MF_00523"/>
    </source>
</evidence>
<dbReference type="PANTHER" id="PTHR43378:SF2">
    <property type="entry name" value="UDP-3-O-ACYLGLUCOSAMINE N-ACYLTRANSFERASE 1, MITOCHONDRIAL-RELATED"/>
    <property type="match status" value="1"/>
</dbReference>
<evidence type="ECO:0000256" key="5">
    <source>
        <dbReference type="ARBA" id="ARBA00023098"/>
    </source>
</evidence>
<evidence type="ECO:0000259" key="8">
    <source>
        <dbReference type="Pfam" id="PF04613"/>
    </source>
</evidence>
<dbReference type="EMBL" id="DTDV01000019">
    <property type="protein sequence ID" value="HGK24296.1"/>
    <property type="molecule type" value="Genomic_DNA"/>
</dbReference>
<evidence type="ECO:0000256" key="3">
    <source>
        <dbReference type="ARBA" id="ARBA00022679"/>
    </source>
</evidence>
<keyword evidence="6 7" id="KW-0012">Acyltransferase</keyword>
<keyword evidence="1 7" id="KW-0444">Lipid biosynthesis</keyword>
<dbReference type="InterPro" id="IPR001451">
    <property type="entry name" value="Hexapep"/>
</dbReference>
<dbReference type="CDD" id="cd03352">
    <property type="entry name" value="LbH_LpxD"/>
    <property type="match status" value="1"/>
</dbReference>
<proteinExistence type="inferred from homology"/>
<dbReference type="GO" id="GO:0103118">
    <property type="term" value="F:UDP-3-O-[(3R)-3-hydroxyacyl]-glucosamine N-acyltransferase activity"/>
    <property type="evidence" value="ECO:0007669"/>
    <property type="project" value="UniProtKB-EC"/>
</dbReference>
<dbReference type="GO" id="GO:0016410">
    <property type="term" value="F:N-acyltransferase activity"/>
    <property type="evidence" value="ECO:0007669"/>
    <property type="project" value="InterPro"/>
</dbReference>
<dbReference type="PROSITE" id="PS00101">
    <property type="entry name" value="HEXAPEP_TRANSFERASES"/>
    <property type="match status" value="1"/>
</dbReference>
<accession>A0A7V3ZJR0</accession>
<keyword evidence="4 7" id="KW-0677">Repeat</keyword>
<dbReference type="NCBIfam" id="NF002060">
    <property type="entry name" value="PRK00892.1"/>
    <property type="match status" value="1"/>
</dbReference>
<evidence type="ECO:0000313" key="9">
    <source>
        <dbReference type="EMBL" id="HGK24296.1"/>
    </source>
</evidence>
<dbReference type="Pfam" id="PF00132">
    <property type="entry name" value="Hexapep"/>
    <property type="match status" value="2"/>
</dbReference>
<keyword evidence="5 7" id="KW-0443">Lipid metabolism</keyword>
<reference evidence="9" key="1">
    <citation type="journal article" date="2020" name="mSystems">
        <title>Genome- and Community-Level Interaction Insights into Carbon Utilization and Element Cycling Functions of Hydrothermarchaeota in Hydrothermal Sediment.</title>
        <authorList>
            <person name="Zhou Z."/>
            <person name="Liu Y."/>
            <person name="Xu W."/>
            <person name="Pan J."/>
            <person name="Luo Z.H."/>
            <person name="Li M."/>
        </authorList>
    </citation>
    <scope>NUCLEOTIDE SEQUENCE [LARGE SCALE GENOMIC DNA]</scope>
    <source>
        <strain evidence="9">SpSt-70</strain>
    </source>
</reference>
<dbReference type="EC" id="2.3.1.191" evidence="7"/>
<comment type="similarity">
    <text evidence="7">Belongs to the transferase hexapeptide repeat family. LpxD subfamily.</text>
</comment>
<name>A0A7V3ZJR0_DICTH</name>
<evidence type="ECO:0000256" key="2">
    <source>
        <dbReference type="ARBA" id="ARBA00022556"/>
    </source>
</evidence>
<dbReference type="InterPro" id="IPR018357">
    <property type="entry name" value="Hexapep_transf_CS"/>
</dbReference>
<dbReference type="Pfam" id="PF04613">
    <property type="entry name" value="LpxD"/>
    <property type="match status" value="1"/>
</dbReference>
<evidence type="ECO:0000256" key="4">
    <source>
        <dbReference type="ARBA" id="ARBA00022737"/>
    </source>
</evidence>
<dbReference type="GO" id="GO:0009245">
    <property type="term" value="P:lipid A biosynthetic process"/>
    <property type="evidence" value="ECO:0007669"/>
    <property type="project" value="UniProtKB-UniRule"/>
</dbReference>
<organism evidence="9">
    <name type="scientific">Dictyoglomus thermophilum</name>
    <dbReference type="NCBI Taxonomy" id="14"/>
    <lineage>
        <taxon>Bacteria</taxon>
        <taxon>Pseudomonadati</taxon>
        <taxon>Dictyoglomota</taxon>
        <taxon>Dictyoglomia</taxon>
        <taxon>Dictyoglomales</taxon>
        <taxon>Dictyoglomaceae</taxon>
        <taxon>Dictyoglomus</taxon>
    </lineage>
</organism>
<keyword evidence="2 7" id="KW-0441">Lipid A biosynthesis</keyword>
<comment type="pathway">
    <text evidence="7">Bacterial outer membrane biogenesis; LPS lipid A biosynthesis.</text>
</comment>
<dbReference type="SUPFAM" id="SSF51161">
    <property type="entry name" value="Trimeric LpxA-like enzymes"/>
    <property type="match status" value="1"/>
</dbReference>
<dbReference type="PANTHER" id="PTHR43378">
    <property type="entry name" value="UDP-3-O-ACYLGLUCOSAMINE N-ACYLTRANSFERASE"/>
    <property type="match status" value="1"/>
</dbReference>
<dbReference type="NCBIfam" id="TIGR01853">
    <property type="entry name" value="lipid_A_lpxD"/>
    <property type="match status" value="1"/>
</dbReference>
<comment type="subunit">
    <text evidence="7">Homotrimer.</text>
</comment>
<evidence type="ECO:0000256" key="1">
    <source>
        <dbReference type="ARBA" id="ARBA00022516"/>
    </source>
</evidence>
<protein>
    <recommendedName>
        <fullName evidence="7">UDP-3-O-acylglucosamine N-acyltransferase</fullName>
        <ecNumber evidence="7">2.3.1.191</ecNumber>
    </recommendedName>
</protein>
<keyword evidence="3 7" id="KW-0808">Transferase</keyword>
<dbReference type="RefSeq" id="WP_149122881.1">
    <property type="nucleotide sequence ID" value="NZ_VTFL01000003.1"/>
</dbReference>
<evidence type="ECO:0000256" key="6">
    <source>
        <dbReference type="ARBA" id="ARBA00023315"/>
    </source>
</evidence>
<dbReference type="Gene3D" id="3.40.1390.10">
    <property type="entry name" value="MurE/MurF, N-terminal domain"/>
    <property type="match status" value="1"/>
</dbReference>
<comment type="function">
    <text evidence="7">Catalyzes the N-acylation of UDP-3-O-acylglucosamine using 3-hydroxyacyl-ACP as the acyl donor. Is involved in the biosynthesis of lipid A, a phosphorylated glycolipid that anchors the lipopolysaccharide to the outer membrane of the cell.</text>
</comment>
<gene>
    <name evidence="7 9" type="primary">lpxD</name>
    <name evidence="9" type="ORF">ENU78_07715</name>
</gene>
<dbReference type="InterPro" id="IPR011004">
    <property type="entry name" value="Trimer_LpxA-like_sf"/>
</dbReference>
<feature type="domain" description="UDP-3-O-[3-hydroxymyristoyl] glucosamine N-acyltransferase non-repeat region" evidence="8">
    <location>
        <begin position="18"/>
        <end position="83"/>
    </location>
</feature>
<dbReference type="HAMAP" id="MF_00523">
    <property type="entry name" value="LpxD"/>
    <property type="match status" value="1"/>
</dbReference>
<feature type="active site" description="Proton acceptor" evidence="7">
    <location>
        <position position="233"/>
    </location>
</feature>
<comment type="catalytic activity">
    <reaction evidence="7">
        <text>a UDP-3-O-[(3R)-3-hydroxyacyl]-alpha-D-glucosamine + a (3R)-hydroxyacyl-[ACP] = a UDP-2-N,3-O-bis[(3R)-3-hydroxyacyl]-alpha-D-glucosamine + holo-[ACP] + H(+)</text>
        <dbReference type="Rhea" id="RHEA:53836"/>
        <dbReference type="Rhea" id="RHEA-COMP:9685"/>
        <dbReference type="Rhea" id="RHEA-COMP:9945"/>
        <dbReference type="ChEBI" id="CHEBI:15378"/>
        <dbReference type="ChEBI" id="CHEBI:64479"/>
        <dbReference type="ChEBI" id="CHEBI:78827"/>
        <dbReference type="ChEBI" id="CHEBI:137740"/>
        <dbReference type="ChEBI" id="CHEBI:137748"/>
        <dbReference type="EC" id="2.3.1.191"/>
    </reaction>
</comment>
<comment type="caution">
    <text evidence="9">The sequence shown here is derived from an EMBL/GenBank/DDBJ whole genome shotgun (WGS) entry which is preliminary data.</text>
</comment>
<dbReference type="InterPro" id="IPR020573">
    <property type="entry name" value="UDP_GlcNAc_AcTrfase_non-rep"/>
</dbReference>
<dbReference type="UniPathway" id="UPA00973"/>
<dbReference type="InterPro" id="IPR007691">
    <property type="entry name" value="LpxD"/>
</dbReference>
<dbReference type="AlphaFoldDB" id="A0A7V3ZJR0"/>
<sequence>MLLSEIAKIIGGELTGEDMEIEKVAEWESATERDLVFVFKSKDVAEIEDKTRARSLVIPSDGKAKKTHIKVEDPKLAMAKILKFFDFRVYPSGIHNTAVLGNNVELGENTGIGAYVVIGNNVKIGAGTKIFPGVVIGNNVEIGENCIIYPRNTIYDHVIIGNNVIIHSGCSIGVDGFGYVWDGKEHFKITHIGKVIIEDNVEIGGNTVIERATLGETRIGKGTKIGSLIMIGHNVKIGENCVIVSQSGIAGSSILGNGVIMAGQSGVSDHVKVGNNVVILAKSGVTKDVPDNTVVSGFPARPHNEEMKVQAILRKLPELWEEIRKLREKLGQTGNNK</sequence>